<dbReference type="OrthoDB" id="9781543at2"/>
<dbReference type="InterPro" id="IPR036249">
    <property type="entry name" value="Thioredoxin-like_sf"/>
</dbReference>
<comment type="subunit">
    <text evidence="6">Homodimer.</text>
</comment>
<feature type="domain" description="Thioredoxin" evidence="7">
    <location>
        <begin position="17"/>
        <end position="165"/>
    </location>
</feature>
<sequence>MSVTFKGNAVSLNGKTLNVGDNAPKVDLVAGDLSVKSVGGASGKFQIINVVPSLDTGVCATQTRTFNQKAASLSNAEVFVISLDLPFAQGRFCSTEGIDKVSALSDFRAKAFGEAYGVVLAGSPLEGLLTRAVFVVDPNGKIVYKEIVSEVTNEPNYDAALAAVK</sequence>
<comment type="function">
    <text evidence="6">Thiol-specific peroxidase that catalyzes the reduction of hydrogen peroxide and organic hydroperoxides to water and alcohols, respectively. Plays a role in cell protection against oxidative stress by detoxifying peroxides.</text>
</comment>
<dbReference type="InterPro" id="IPR013740">
    <property type="entry name" value="Redoxin"/>
</dbReference>
<accession>A0A3D8INC3</accession>
<keyword evidence="3 6" id="KW-0560">Oxidoreductase</keyword>
<dbReference type="AlphaFoldDB" id="A0A3D8INC3"/>
<dbReference type="InterPro" id="IPR013766">
    <property type="entry name" value="Thioredoxin_domain"/>
</dbReference>
<proteinExistence type="inferred from homology"/>
<evidence type="ECO:0000256" key="6">
    <source>
        <dbReference type="HAMAP-Rule" id="MF_00269"/>
    </source>
</evidence>
<dbReference type="RefSeq" id="WP_115571310.1">
    <property type="nucleotide sequence ID" value="NZ_NXLT01000005.1"/>
</dbReference>
<dbReference type="InterPro" id="IPR050455">
    <property type="entry name" value="Tpx_Peroxidase_subfamily"/>
</dbReference>
<evidence type="ECO:0000313" key="8">
    <source>
        <dbReference type="EMBL" id="RDU66613.1"/>
    </source>
</evidence>
<comment type="miscellaneous">
    <text evidence="6">The active site is a conserved redox-active cysteine residue, the peroxidatic cysteine (C(P)), which makes the nucleophilic attack on the peroxide substrate. The peroxide oxidizes the C(P)-SH to cysteine sulfenic acid (C(P)-SOH), which then reacts with another cysteine residue, the resolving cysteine (C(R)), to form a disulfide bridge. The disulfide is subsequently reduced by an appropriate electron donor to complete the catalytic cycle. In this atypical 2-Cys peroxiredoxin, C(R) is present in the same subunit to form an intramolecular disulfide. The disulfide is subsequently reduced by thioredoxin.</text>
</comment>
<dbReference type="PROSITE" id="PS51352">
    <property type="entry name" value="THIOREDOXIN_2"/>
    <property type="match status" value="1"/>
</dbReference>
<comment type="similarity">
    <text evidence="6">Belongs to the peroxiredoxin family. Tpx subfamily.</text>
</comment>
<protein>
    <recommendedName>
        <fullName evidence="6">Thiol peroxidase</fullName>
        <shortName evidence="6">Tpx</shortName>
        <ecNumber evidence="6">1.11.1.24</ecNumber>
    </recommendedName>
    <alternativeName>
        <fullName evidence="6">Peroxiredoxin tpx</fullName>
        <shortName evidence="6">Prx</shortName>
    </alternativeName>
    <alternativeName>
        <fullName evidence="6">Thioredoxin peroxidase</fullName>
    </alternativeName>
    <alternativeName>
        <fullName evidence="6">Thioredoxin-dependent peroxiredoxin</fullName>
    </alternativeName>
</protein>
<evidence type="ECO:0000256" key="2">
    <source>
        <dbReference type="ARBA" id="ARBA00022862"/>
    </source>
</evidence>
<keyword evidence="1 6" id="KW-0575">Peroxidase</keyword>
<dbReference type="InterPro" id="IPR018219">
    <property type="entry name" value="Tpx_CS"/>
</dbReference>
<evidence type="ECO:0000313" key="9">
    <source>
        <dbReference type="Proteomes" id="UP000256514"/>
    </source>
</evidence>
<dbReference type="Gene3D" id="3.40.30.10">
    <property type="entry name" value="Glutaredoxin"/>
    <property type="match status" value="1"/>
</dbReference>
<dbReference type="PANTHER" id="PTHR43110">
    <property type="entry name" value="THIOL PEROXIDASE"/>
    <property type="match status" value="1"/>
</dbReference>
<dbReference type="HAMAP" id="MF_00269">
    <property type="entry name" value="Tpx"/>
    <property type="match status" value="1"/>
</dbReference>
<keyword evidence="2 6" id="KW-0049">Antioxidant</keyword>
<dbReference type="PANTHER" id="PTHR43110:SF1">
    <property type="entry name" value="THIOL PEROXIDASE"/>
    <property type="match status" value="1"/>
</dbReference>
<reference evidence="8 9" key="1">
    <citation type="submission" date="2018-04" db="EMBL/GenBank/DDBJ databases">
        <title>Novel Campyloabacter and Helicobacter Species and Strains.</title>
        <authorList>
            <person name="Mannion A.J."/>
            <person name="Shen Z."/>
            <person name="Fox J.G."/>
        </authorList>
    </citation>
    <scope>NUCLEOTIDE SEQUENCE [LARGE SCALE GENOMIC DNA]</scope>
    <source>
        <strain evidence="8 9">MIT 12-6600</strain>
    </source>
</reference>
<comment type="caution">
    <text evidence="8">The sequence shown here is derived from an EMBL/GenBank/DDBJ whole genome shotgun (WGS) entry which is preliminary data.</text>
</comment>
<gene>
    <name evidence="6" type="primary">tpx</name>
    <name evidence="8" type="ORF">CQA54_06540</name>
</gene>
<dbReference type="PROSITE" id="PS01265">
    <property type="entry name" value="TPX"/>
    <property type="match status" value="1"/>
</dbReference>
<feature type="active site" description="Cysteine sulfenic acid (-SOH) intermediate" evidence="6">
    <location>
        <position position="59"/>
    </location>
</feature>
<dbReference type="Pfam" id="PF08534">
    <property type="entry name" value="Redoxin"/>
    <property type="match status" value="1"/>
</dbReference>
<organism evidence="8 9">
    <name type="scientific">Helicobacter equorum</name>
    <dbReference type="NCBI Taxonomy" id="361872"/>
    <lineage>
        <taxon>Bacteria</taxon>
        <taxon>Pseudomonadati</taxon>
        <taxon>Campylobacterota</taxon>
        <taxon>Epsilonproteobacteria</taxon>
        <taxon>Campylobacterales</taxon>
        <taxon>Helicobacteraceae</taxon>
        <taxon>Helicobacter</taxon>
    </lineage>
</organism>
<keyword evidence="5 6" id="KW-0676">Redox-active center</keyword>
<evidence type="ECO:0000259" key="7">
    <source>
        <dbReference type="PROSITE" id="PS51352"/>
    </source>
</evidence>
<evidence type="ECO:0000256" key="5">
    <source>
        <dbReference type="ARBA" id="ARBA00023284"/>
    </source>
</evidence>
<dbReference type="EC" id="1.11.1.24" evidence="6"/>
<dbReference type="CDD" id="cd03014">
    <property type="entry name" value="PRX_Atyp2cys"/>
    <property type="match status" value="1"/>
</dbReference>
<evidence type="ECO:0000256" key="3">
    <source>
        <dbReference type="ARBA" id="ARBA00023002"/>
    </source>
</evidence>
<feature type="disulfide bond" description="Redox-active" evidence="6">
    <location>
        <begin position="59"/>
        <end position="93"/>
    </location>
</feature>
<dbReference type="NCBIfam" id="NF001808">
    <property type="entry name" value="PRK00522.1"/>
    <property type="match status" value="1"/>
</dbReference>
<dbReference type="SUPFAM" id="SSF52833">
    <property type="entry name" value="Thioredoxin-like"/>
    <property type="match status" value="1"/>
</dbReference>
<keyword evidence="4 6" id="KW-1015">Disulfide bond</keyword>
<dbReference type="EMBL" id="NXLT01000005">
    <property type="protein sequence ID" value="RDU66613.1"/>
    <property type="molecule type" value="Genomic_DNA"/>
</dbReference>
<name>A0A3D8INC3_9HELI</name>
<dbReference type="InterPro" id="IPR002065">
    <property type="entry name" value="TPX"/>
</dbReference>
<dbReference type="GO" id="GO:0008379">
    <property type="term" value="F:thioredoxin peroxidase activity"/>
    <property type="evidence" value="ECO:0007669"/>
    <property type="project" value="UniProtKB-UniRule"/>
</dbReference>
<keyword evidence="9" id="KW-1185">Reference proteome</keyword>
<comment type="catalytic activity">
    <reaction evidence="6">
        <text>a hydroperoxide + [thioredoxin]-dithiol = an alcohol + [thioredoxin]-disulfide + H2O</text>
        <dbReference type="Rhea" id="RHEA:62620"/>
        <dbReference type="Rhea" id="RHEA-COMP:10698"/>
        <dbReference type="Rhea" id="RHEA-COMP:10700"/>
        <dbReference type="ChEBI" id="CHEBI:15377"/>
        <dbReference type="ChEBI" id="CHEBI:29950"/>
        <dbReference type="ChEBI" id="CHEBI:30879"/>
        <dbReference type="ChEBI" id="CHEBI:35924"/>
        <dbReference type="ChEBI" id="CHEBI:50058"/>
        <dbReference type="EC" id="1.11.1.24"/>
    </reaction>
</comment>
<dbReference type="Proteomes" id="UP000256514">
    <property type="component" value="Unassembled WGS sequence"/>
</dbReference>
<evidence type="ECO:0000256" key="4">
    <source>
        <dbReference type="ARBA" id="ARBA00023157"/>
    </source>
</evidence>
<evidence type="ECO:0000256" key="1">
    <source>
        <dbReference type="ARBA" id="ARBA00022559"/>
    </source>
</evidence>